<reference evidence="1 2" key="1">
    <citation type="journal article" date="2016" name="Mol. Biol. Evol.">
        <title>Comparative Genomics of Early-Diverging Mushroom-Forming Fungi Provides Insights into the Origins of Lignocellulose Decay Capabilities.</title>
        <authorList>
            <person name="Nagy L.G."/>
            <person name="Riley R."/>
            <person name="Tritt A."/>
            <person name="Adam C."/>
            <person name="Daum C."/>
            <person name="Floudas D."/>
            <person name="Sun H."/>
            <person name="Yadav J.S."/>
            <person name="Pangilinan J."/>
            <person name="Larsson K.H."/>
            <person name="Matsuura K."/>
            <person name="Barry K."/>
            <person name="Labutti K."/>
            <person name="Kuo R."/>
            <person name="Ohm R.A."/>
            <person name="Bhattacharya S.S."/>
            <person name="Shirouzu T."/>
            <person name="Yoshinaga Y."/>
            <person name="Martin F.M."/>
            <person name="Grigoriev I.V."/>
            <person name="Hibbett D.S."/>
        </authorList>
    </citation>
    <scope>NUCLEOTIDE SEQUENCE [LARGE SCALE GENOMIC DNA]</scope>
    <source>
        <strain evidence="1 2">CBS 109695</strain>
    </source>
</reference>
<dbReference type="SUPFAM" id="SSF54695">
    <property type="entry name" value="POZ domain"/>
    <property type="match status" value="1"/>
</dbReference>
<accession>A0A167TNE5</accession>
<dbReference type="Gene3D" id="3.30.710.10">
    <property type="entry name" value="Potassium Channel Kv1.1, Chain A"/>
    <property type="match status" value="1"/>
</dbReference>
<dbReference type="OrthoDB" id="3184970at2759"/>
<protein>
    <recommendedName>
        <fullName evidence="3">BTB domain-containing protein</fullName>
    </recommendedName>
</protein>
<dbReference type="Proteomes" id="UP000076532">
    <property type="component" value="Unassembled WGS sequence"/>
</dbReference>
<dbReference type="InterPro" id="IPR011333">
    <property type="entry name" value="SKP1/BTB/POZ_sf"/>
</dbReference>
<keyword evidence="2" id="KW-1185">Reference proteome</keyword>
<evidence type="ECO:0000313" key="2">
    <source>
        <dbReference type="Proteomes" id="UP000076532"/>
    </source>
</evidence>
<gene>
    <name evidence="1" type="ORF">FIBSPDRAFT_879737</name>
</gene>
<evidence type="ECO:0008006" key="3">
    <source>
        <dbReference type="Google" id="ProtNLM"/>
    </source>
</evidence>
<proteinExistence type="predicted"/>
<name>A0A167TNE5_9AGAM</name>
<evidence type="ECO:0000313" key="1">
    <source>
        <dbReference type="EMBL" id="KZP03118.1"/>
    </source>
</evidence>
<dbReference type="EMBL" id="KV418160">
    <property type="protein sequence ID" value="KZP03118.1"/>
    <property type="molecule type" value="Genomic_DNA"/>
</dbReference>
<sequence>MADLDKVSGRFSASDSDVTFRSCDRILFQVHRKNLEVVSEGFAPPDGTGTSQHEIVSLTESGGTLELLFQFIYPQKYPDLKDVEFTQLAALAEAAEKYQVYPAMAVCNCRMGEAYQEHPHEVMMYAMRHGYADLMDKSERIALDVSQTVAFESFSPQVYIAWTRYHSQWMDLLASFSRSLNDIRVGDHYHNWKETHWFQWVVSQLDRPASLLRIESFCRDDVNSEKMEICWEERVKNMRKLSSFL</sequence>
<organism evidence="1 2">
    <name type="scientific">Athelia psychrophila</name>
    <dbReference type="NCBI Taxonomy" id="1759441"/>
    <lineage>
        <taxon>Eukaryota</taxon>
        <taxon>Fungi</taxon>
        <taxon>Dikarya</taxon>
        <taxon>Basidiomycota</taxon>
        <taxon>Agaricomycotina</taxon>
        <taxon>Agaricomycetes</taxon>
        <taxon>Agaricomycetidae</taxon>
        <taxon>Atheliales</taxon>
        <taxon>Atheliaceae</taxon>
        <taxon>Athelia</taxon>
    </lineage>
</organism>
<dbReference type="AlphaFoldDB" id="A0A167TNE5"/>